<feature type="region of interest" description="Disordered" evidence="1">
    <location>
        <begin position="147"/>
        <end position="170"/>
    </location>
</feature>
<gene>
    <name evidence="3" type="ORF">GP2143_10337</name>
</gene>
<dbReference type="EMBL" id="AAVT01000005">
    <property type="protein sequence ID" value="EAW30988.1"/>
    <property type="molecule type" value="Genomic_DNA"/>
</dbReference>
<dbReference type="InterPro" id="IPR013362">
    <property type="entry name" value="Pilus_4_PilV"/>
</dbReference>
<evidence type="ECO:0000313" key="4">
    <source>
        <dbReference type="Proteomes" id="UP000004931"/>
    </source>
</evidence>
<evidence type="ECO:0000313" key="3">
    <source>
        <dbReference type="EMBL" id="EAW30988.1"/>
    </source>
</evidence>
<proteinExistence type="predicted"/>
<dbReference type="STRING" id="247633.GP2143_10337"/>
<dbReference type="eggNOG" id="COG4967">
    <property type="taxonomic scope" value="Bacteria"/>
</dbReference>
<evidence type="ECO:0000256" key="1">
    <source>
        <dbReference type="SAM" id="MobiDB-lite"/>
    </source>
</evidence>
<keyword evidence="4" id="KW-1185">Reference proteome</keyword>
<accession>A0YDV4</accession>
<reference evidence="3 4" key="1">
    <citation type="journal article" date="2010" name="J. Bacteriol.">
        <title>Genome sequence of the oligotrophic marine Gammaproteobacterium HTCC2143, isolated from the Oregon Coast.</title>
        <authorList>
            <person name="Oh H.M."/>
            <person name="Kang I."/>
            <person name="Ferriera S."/>
            <person name="Giovannoni S.J."/>
            <person name="Cho J.C."/>
        </authorList>
    </citation>
    <scope>NUCLEOTIDE SEQUENCE [LARGE SCALE GENOMIC DNA]</scope>
    <source>
        <strain evidence="3 4">HTCC2143</strain>
    </source>
</reference>
<sequence length="170" mass="18596">MTMRLSRQNGAGLMEVMVALFVLAIGLLGFAGLQNSSLVFSQKAYANSQAAFMTQDILERMRANRDVVDDYTIGFDDDANSGTDCAAANCTAAQMAAWDLSQWKESLRGDNGQRAVLPDADGEILYSNVGGVERAVITVRYRLREAAGEDDDNSQDNAGTRYSYEMRTQI</sequence>
<protein>
    <submittedName>
        <fullName evidence="3">Type IV fimbrial biogenesis protein PilV</fullName>
    </submittedName>
</protein>
<name>A0YDV4_9GAMM</name>
<feature type="compositionally biased region" description="Polar residues" evidence="1">
    <location>
        <begin position="155"/>
        <end position="170"/>
    </location>
</feature>
<evidence type="ECO:0000259" key="2">
    <source>
        <dbReference type="Pfam" id="PF22150"/>
    </source>
</evidence>
<organism evidence="3 4">
    <name type="scientific">marine gamma proteobacterium HTCC2143</name>
    <dbReference type="NCBI Taxonomy" id="247633"/>
    <lineage>
        <taxon>Bacteria</taxon>
        <taxon>Pseudomonadati</taxon>
        <taxon>Pseudomonadota</taxon>
        <taxon>Gammaproteobacteria</taxon>
        <taxon>Cellvibrionales</taxon>
        <taxon>Spongiibacteraceae</taxon>
        <taxon>BD1-7 clade</taxon>
    </lineage>
</organism>
<dbReference type="AlphaFoldDB" id="A0YDV4"/>
<dbReference type="Pfam" id="PF22150">
    <property type="entry name" value="Tt1218-like"/>
    <property type="match status" value="1"/>
</dbReference>
<dbReference type="NCBIfam" id="TIGR02523">
    <property type="entry name" value="type_IV_pilV"/>
    <property type="match status" value="1"/>
</dbReference>
<feature type="domain" description="Type IV pilin Tt1218-like" evidence="2">
    <location>
        <begin position="33"/>
        <end position="100"/>
    </location>
</feature>
<dbReference type="Proteomes" id="UP000004931">
    <property type="component" value="Unassembled WGS sequence"/>
</dbReference>
<comment type="caution">
    <text evidence="3">The sequence shown here is derived from an EMBL/GenBank/DDBJ whole genome shotgun (WGS) entry which is preliminary data.</text>
</comment>
<dbReference type="InterPro" id="IPR054402">
    <property type="entry name" value="Tt1218-like_dom"/>
</dbReference>